<reference evidence="4" key="3">
    <citation type="submission" date="2018-08" db="UniProtKB">
        <authorList>
            <consortium name="EnsemblPlants"/>
        </authorList>
    </citation>
    <scope>IDENTIFICATION</scope>
    <source>
        <strain evidence="4">Yugu1</strain>
    </source>
</reference>
<dbReference type="PANTHER" id="PTHR31625">
    <property type="match status" value="1"/>
</dbReference>
<name>K3XWM6_SETIT</name>
<gene>
    <name evidence="4" type="primary">LOC101780678</name>
    <name evidence="3" type="ORF">SETIT_4G227500v2</name>
</gene>
<dbReference type="KEGG" id="sita:101780678"/>
<sequence>MSSQVRVLNISHVRPVQTAGLSPPSQGEHKLSFLDLLQISKTIQRLFFFDGPDLPPFPSVVSALRSSLAATLAVFLPLAGELAFRPDSGDVVIDFSPVAISSSTGVKFVEAEFAGGADGMRRLARDDAHDAEAFARLVPELEAGSLPAPVLAVQVTRPADGGAAVAVGVSIRHAVADGHAVWQFLRAWSAASREGHGSLAAPGFVQPTFDRAGIWHPKSAEIARSVLSKVAPALPLLRSTSSKPEIMKQSRRTFLLRADEIRSLKQHILEQSRAINRGEPWKPPSTYVAVSSLAWASIARANLTMLDADDAHLMVSADCRNRLRPPLGDGFFGNSVKPCVAWASAGDLRGEAGVARAAAAIRDAIRVYLEELEGGPLADAEGWVAAYGAVPKERLVTVGSSNRFAAYETDFGWGGPSRVELVSLFATQMVTLLGARDGGVQVSVALDAAAMDAFAVNFVVPAPVSAADTVILRMAKDIR</sequence>
<evidence type="ECO:0000313" key="4">
    <source>
        <dbReference type="EnsemblPlants" id="KQL11563"/>
    </source>
</evidence>
<keyword evidence="5" id="KW-1185">Reference proteome</keyword>
<evidence type="ECO:0000313" key="3">
    <source>
        <dbReference type="EMBL" id="RCV22524.1"/>
    </source>
</evidence>
<dbReference type="SUPFAM" id="SSF52777">
    <property type="entry name" value="CoA-dependent acyltransferases"/>
    <property type="match status" value="1"/>
</dbReference>
<dbReference type="Pfam" id="PF02458">
    <property type="entry name" value="Transferase"/>
    <property type="match status" value="1"/>
</dbReference>
<evidence type="ECO:0000256" key="1">
    <source>
        <dbReference type="ARBA" id="ARBA00022679"/>
    </source>
</evidence>
<dbReference type="Gramene" id="KQL11563">
    <property type="protein sequence ID" value="KQL11563"/>
    <property type="gene ID" value="SETIT_006334mg"/>
</dbReference>
<dbReference type="GO" id="GO:0016747">
    <property type="term" value="F:acyltransferase activity, transferring groups other than amino-acyl groups"/>
    <property type="evidence" value="ECO:0007669"/>
    <property type="project" value="UniProtKB-ARBA"/>
</dbReference>
<keyword evidence="1" id="KW-0808">Transferase</keyword>
<dbReference type="AlphaFoldDB" id="K3XWM6"/>
<dbReference type="OMA" id="IWHPKSA"/>
<protein>
    <submittedName>
        <fullName evidence="3 4">Uncharacterized protein</fullName>
    </submittedName>
</protein>
<dbReference type="InterPro" id="IPR051504">
    <property type="entry name" value="Plant_metabolite_acyltrans"/>
</dbReference>
<dbReference type="EnsemblPlants" id="KQL11563">
    <property type="protein sequence ID" value="KQL11563"/>
    <property type="gene ID" value="SETIT_006334mg"/>
</dbReference>
<dbReference type="RefSeq" id="XP_004965989.1">
    <property type="nucleotide sequence ID" value="XM_004965932.4"/>
</dbReference>
<keyword evidence="2" id="KW-0012">Acyltransferase</keyword>
<organism evidence="4 5">
    <name type="scientific">Setaria italica</name>
    <name type="common">Foxtail millet</name>
    <name type="synonym">Panicum italicum</name>
    <dbReference type="NCBI Taxonomy" id="4555"/>
    <lineage>
        <taxon>Eukaryota</taxon>
        <taxon>Viridiplantae</taxon>
        <taxon>Streptophyta</taxon>
        <taxon>Embryophyta</taxon>
        <taxon>Tracheophyta</taxon>
        <taxon>Spermatophyta</taxon>
        <taxon>Magnoliopsida</taxon>
        <taxon>Liliopsida</taxon>
        <taxon>Poales</taxon>
        <taxon>Poaceae</taxon>
        <taxon>PACMAD clade</taxon>
        <taxon>Panicoideae</taxon>
        <taxon>Panicodae</taxon>
        <taxon>Paniceae</taxon>
        <taxon>Cenchrinae</taxon>
        <taxon>Setaria</taxon>
    </lineage>
</organism>
<evidence type="ECO:0000256" key="2">
    <source>
        <dbReference type="ARBA" id="ARBA00023315"/>
    </source>
</evidence>
<dbReference type="GeneID" id="101780678"/>
<proteinExistence type="predicted"/>
<dbReference type="HOGENOM" id="CLU_014546_7_2_1"/>
<dbReference type="Gene3D" id="3.30.559.10">
    <property type="entry name" value="Chloramphenicol acetyltransferase-like domain"/>
    <property type="match status" value="2"/>
</dbReference>
<reference evidence="3" key="2">
    <citation type="submission" date="2015-07" db="EMBL/GenBank/DDBJ databases">
        <authorList>
            <person name="Noorani M."/>
        </authorList>
    </citation>
    <scope>NUCLEOTIDE SEQUENCE</scope>
    <source>
        <strain evidence="3">Yugu1</strain>
    </source>
</reference>
<dbReference type="EMBL" id="CM003531">
    <property type="protein sequence ID" value="RCV22524.1"/>
    <property type="molecule type" value="Genomic_DNA"/>
</dbReference>
<dbReference type="InterPro" id="IPR023213">
    <property type="entry name" value="CAT-like_dom_sf"/>
</dbReference>
<accession>K3XWM6</accession>
<dbReference type="eggNOG" id="KOG0800">
    <property type="taxonomic scope" value="Eukaryota"/>
</dbReference>
<dbReference type="Proteomes" id="UP000004995">
    <property type="component" value="Unassembled WGS sequence"/>
</dbReference>
<dbReference type="OrthoDB" id="670084at2759"/>
<dbReference type="EMBL" id="AGNK02002627">
    <property type="status" value="NOT_ANNOTATED_CDS"/>
    <property type="molecule type" value="Genomic_DNA"/>
</dbReference>
<evidence type="ECO:0000313" key="5">
    <source>
        <dbReference type="Proteomes" id="UP000004995"/>
    </source>
</evidence>
<reference evidence="3 5" key="1">
    <citation type="journal article" date="2012" name="Nat. Biotechnol.">
        <title>Reference genome sequence of the model plant Setaria.</title>
        <authorList>
            <person name="Bennetzen J.L."/>
            <person name="Schmutz J."/>
            <person name="Wang H."/>
            <person name="Percifield R."/>
            <person name="Hawkins J."/>
            <person name="Pontaroli A.C."/>
            <person name="Estep M."/>
            <person name="Feng L."/>
            <person name="Vaughn J.N."/>
            <person name="Grimwood J."/>
            <person name="Jenkins J."/>
            <person name="Barry K."/>
            <person name="Lindquist E."/>
            <person name="Hellsten U."/>
            <person name="Deshpande S."/>
            <person name="Wang X."/>
            <person name="Wu X."/>
            <person name="Mitros T."/>
            <person name="Triplett J."/>
            <person name="Yang X."/>
            <person name="Ye C.Y."/>
            <person name="Mauro-Herrera M."/>
            <person name="Wang L."/>
            <person name="Li P."/>
            <person name="Sharma M."/>
            <person name="Sharma R."/>
            <person name="Ronald P.C."/>
            <person name="Panaud O."/>
            <person name="Kellogg E.A."/>
            <person name="Brutnell T.P."/>
            <person name="Doust A.N."/>
            <person name="Tuskan G.A."/>
            <person name="Rokhsar D."/>
            <person name="Devos K.M."/>
        </authorList>
    </citation>
    <scope>NUCLEOTIDE SEQUENCE [LARGE SCALE GENOMIC DNA]</scope>
    <source>
        <strain evidence="5">cv. Yugu1</strain>
        <strain evidence="3">Yugu1</strain>
    </source>
</reference>